<reference evidence="2 4" key="2">
    <citation type="submission" date="2019-07" db="EMBL/GenBank/DDBJ databases">
        <title>Whole genome shotgun sequence of Acetobacter cibinongensis NBRC 16605.</title>
        <authorList>
            <person name="Hosoyama A."/>
            <person name="Uohara A."/>
            <person name="Ohji S."/>
            <person name="Ichikawa N."/>
        </authorList>
    </citation>
    <scope>NUCLEOTIDE SEQUENCE [LARGE SCALE GENOMIC DNA]</scope>
    <source>
        <strain evidence="2 4">NBRC 16605</strain>
    </source>
</reference>
<evidence type="ECO:0000313" key="3">
    <source>
        <dbReference type="Proteomes" id="UP000032671"/>
    </source>
</evidence>
<accession>A0A0D6N487</accession>
<evidence type="ECO:0000313" key="1">
    <source>
        <dbReference type="EMBL" id="GAN60530.1"/>
    </source>
</evidence>
<dbReference type="Proteomes" id="UP000321891">
    <property type="component" value="Unassembled WGS sequence"/>
</dbReference>
<dbReference type="AlphaFoldDB" id="A0A0D6N487"/>
<name>A0A0D6N487_9PROT</name>
<sequence>MKVRHFTRKRAIRTILKYNGGQEGGLVVFVQNWAHPQAAHGLWGQRGWVSDDARNGRGGGVRSAHAVASNVFWECGVMVAMPLGAG</sequence>
<dbReference type="EMBL" id="BJVU01000014">
    <property type="protein sequence ID" value="GEL59800.1"/>
    <property type="molecule type" value="Genomic_DNA"/>
</dbReference>
<keyword evidence="4" id="KW-1185">Reference proteome</keyword>
<reference evidence="1 3" key="1">
    <citation type="submission" date="2012-11" db="EMBL/GenBank/DDBJ databases">
        <title>Whole genome sequence of Acetobacter cibinongensis 4H-1.</title>
        <authorList>
            <person name="Azuma Y."/>
            <person name="Higashiura N."/>
            <person name="Hirakawa H."/>
            <person name="Matsushita K."/>
        </authorList>
    </citation>
    <scope>NUCLEOTIDE SEQUENCE [LARGE SCALE GENOMIC DNA]</scope>
    <source>
        <strain evidence="1 3">4H-1</strain>
    </source>
</reference>
<accession>A0A6N3SQZ7</accession>
<proteinExistence type="predicted"/>
<organism evidence="1 3">
    <name type="scientific">Acetobacter cibinongensis</name>
    <dbReference type="NCBI Taxonomy" id="146475"/>
    <lineage>
        <taxon>Bacteria</taxon>
        <taxon>Pseudomonadati</taxon>
        <taxon>Pseudomonadota</taxon>
        <taxon>Alphaproteobacteria</taxon>
        <taxon>Acetobacterales</taxon>
        <taxon>Acetobacteraceae</taxon>
        <taxon>Acetobacter</taxon>
    </lineage>
</organism>
<dbReference type="EMBL" id="BAMV01000012">
    <property type="protein sequence ID" value="GAN60530.1"/>
    <property type="molecule type" value="Genomic_DNA"/>
</dbReference>
<protein>
    <submittedName>
        <fullName evidence="1">Uncharacterized protein</fullName>
    </submittedName>
</protein>
<gene>
    <name evidence="1" type="ORF">Abci_012_003</name>
    <name evidence="2" type="ORF">ACI01nite_24020</name>
</gene>
<comment type="caution">
    <text evidence="1">The sequence shown here is derived from an EMBL/GenBank/DDBJ whole genome shotgun (WGS) entry which is preliminary data.</text>
</comment>
<evidence type="ECO:0000313" key="4">
    <source>
        <dbReference type="Proteomes" id="UP000321891"/>
    </source>
</evidence>
<dbReference type="Proteomes" id="UP000032671">
    <property type="component" value="Unassembled WGS sequence"/>
</dbReference>
<evidence type="ECO:0000313" key="2">
    <source>
        <dbReference type="EMBL" id="GEL59800.1"/>
    </source>
</evidence>